<reference evidence="13" key="1">
    <citation type="journal article" date="2023" name="Insect Mol. Biol.">
        <title>Genome sequencing provides insights into the evolution of gene families encoding plant cell wall-degrading enzymes in longhorned beetles.</title>
        <authorList>
            <person name="Shin N.R."/>
            <person name="Okamura Y."/>
            <person name="Kirsch R."/>
            <person name="Pauchet Y."/>
        </authorList>
    </citation>
    <scope>NUCLEOTIDE SEQUENCE</scope>
    <source>
        <strain evidence="13">MMC_N1</strain>
    </source>
</reference>
<evidence type="ECO:0000313" key="14">
    <source>
        <dbReference type="Proteomes" id="UP001162164"/>
    </source>
</evidence>
<evidence type="ECO:0000256" key="7">
    <source>
        <dbReference type="ARBA" id="ARBA00023170"/>
    </source>
</evidence>
<keyword evidence="8" id="KW-0325">Glycoprotein</keyword>
<comment type="caution">
    <text evidence="13">The sequence shown here is derived from an EMBL/GenBank/DDBJ whole genome shotgun (WGS) entry which is preliminary data.</text>
</comment>
<feature type="transmembrane region" description="Helical" evidence="10">
    <location>
        <begin position="424"/>
        <end position="446"/>
    </location>
</feature>
<evidence type="ECO:0000313" key="13">
    <source>
        <dbReference type="EMBL" id="KAJ8982952.1"/>
    </source>
</evidence>
<keyword evidence="7" id="KW-0675">Receptor</keyword>
<evidence type="ECO:0000256" key="11">
    <source>
        <dbReference type="SAM" id="SignalP"/>
    </source>
</evidence>
<dbReference type="EMBL" id="JAPWTJ010000099">
    <property type="protein sequence ID" value="KAJ8982952.1"/>
    <property type="molecule type" value="Genomic_DNA"/>
</dbReference>
<feature type="transmembrane region" description="Helical" evidence="10">
    <location>
        <begin position="361"/>
        <end position="381"/>
    </location>
</feature>
<dbReference type="Gene3D" id="1.10.287.70">
    <property type="match status" value="1"/>
</dbReference>
<feature type="region of interest" description="Disordered" evidence="9">
    <location>
        <begin position="715"/>
        <end position="745"/>
    </location>
</feature>
<gene>
    <name evidence="13" type="ORF">NQ317_005269</name>
</gene>
<evidence type="ECO:0000256" key="10">
    <source>
        <dbReference type="SAM" id="Phobius"/>
    </source>
</evidence>
<evidence type="ECO:0000256" key="9">
    <source>
        <dbReference type="SAM" id="MobiDB-lite"/>
    </source>
</evidence>
<evidence type="ECO:0000256" key="1">
    <source>
        <dbReference type="ARBA" id="ARBA00004651"/>
    </source>
</evidence>
<evidence type="ECO:0000256" key="4">
    <source>
        <dbReference type="ARBA" id="ARBA00022692"/>
    </source>
</evidence>
<dbReference type="PANTHER" id="PTHR42643:SF30">
    <property type="entry name" value="IONOTROPIC RECEPTOR 40A-RELATED"/>
    <property type="match status" value="1"/>
</dbReference>
<protein>
    <recommendedName>
        <fullName evidence="12">Ionotropic glutamate receptor C-terminal domain-containing protein</fullName>
    </recommendedName>
</protein>
<evidence type="ECO:0000256" key="2">
    <source>
        <dbReference type="ARBA" id="ARBA00008685"/>
    </source>
</evidence>
<dbReference type="Proteomes" id="UP001162164">
    <property type="component" value="Unassembled WGS sequence"/>
</dbReference>
<comment type="similarity">
    <text evidence="2">Belongs to the glutamate-gated ion channel (TC 1.A.10.1) family.</text>
</comment>
<comment type="subcellular location">
    <subcellularLocation>
        <location evidence="1">Cell membrane</location>
        <topology evidence="1">Multi-pass membrane protein</topology>
    </subcellularLocation>
</comment>
<feature type="chain" id="PRO_5045750314" description="Ionotropic glutamate receptor C-terminal domain-containing protein" evidence="11">
    <location>
        <begin position="20"/>
        <end position="759"/>
    </location>
</feature>
<keyword evidence="3" id="KW-1003">Cell membrane</keyword>
<dbReference type="Gene3D" id="3.40.190.10">
    <property type="entry name" value="Periplasmic binding protein-like II"/>
    <property type="match status" value="1"/>
</dbReference>
<feature type="signal peptide" evidence="11">
    <location>
        <begin position="1"/>
        <end position="19"/>
    </location>
</feature>
<evidence type="ECO:0000259" key="12">
    <source>
        <dbReference type="Pfam" id="PF00060"/>
    </source>
</evidence>
<feature type="transmembrane region" description="Helical" evidence="10">
    <location>
        <begin position="618"/>
        <end position="640"/>
    </location>
</feature>
<name>A0ABQ9JYV1_9CUCU</name>
<evidence type="ECO:0000256" key="6">
    <source>
        <dbReference type="ARBA" id="ARBA00023136"/>
    </source>
</evidence>
<dbReference type="PANTHER" id="PTHR42643">
    <property type="entry name" value="IONOTROPIC RECEPTOR 20A-RELATED"/>
    <property type="match status" value="1"/>
</dbReference>
<sequence length="759" mass="86612">MASKTITALLLLLVESSHTKFISLSNDEILTRVSLSQCIITASRRFFTSDFETVTFSLPLAPVKKSLNSSVLMNHLLLPVVEGEHRWTFLIKNLKLPNYNTREYVYKSYSYIIQIRKEGEFANNIKRLKSFMSWNPHAKFLVVSPTIFPNSHAIAVEVIQELWSHNVINAAVLLTDKTNTTIFNLFSWEPYSNSSCADNFSTTIVIDRCAFGVTDGNRSWFEEKISKEVYNCSVKVKYVEWPPFVNRVDHKNGVPMEQNPGMEVNILNMIANTLNVHLIYNQTSHGFWGHIFENGTATKDLKHLLNNEIDIAIGGYGKTHYRCLYLDCSRSFIQESLVWCVPHEPIIVGFKNMINILRTEVWMLILCVYLVVTFFIWFISYKNIDESRSYKKFLICLQKNFAILIGFAIHILPKTSKVRCILSMFILFSLILNAVYTSYLTSILSTPSYVEKYDKMESIYQHKLKTFFMPNSVYFFQNYEGRKQANKINNVPMSLIMEKFQKCSDISTCLGNITTNKDSAVCLPQLYKQYLANNVNDIRKKMSSVYCLKESLVTIHVNIIMRKGFPLYKSFDDVLKRIISAGFISKWEKDNLEDKRRLAQNLGVDENVSIKYVNLIPVFWMFLVGNLVSALVFVGEHVLYKRTIRMDTHLSQPQTSQPLFLTASSLFAPQLAQPLQVAASTFGLTSVALQPQLPPPLAATSGALFPTQIPRLGAQQLQQAQQEEHGQHRQLRPLGGGRGQQLQPLERFGLDGATVGCLV</sequence>
<dbReference type="InterPro" id="IPR001320">
    <property type="entry name" value="Iontro_rcpt_C"/>
</dbReference>
<proteinExistence type="inferred from homology"/>
<keyword evidence="4 10" id="KW-0812">Transmembrane</keyword>
<keyword evidence="6 10" id="KW-0472">Membrane</keyword>
<dbReference type="Pfam" id="PF00060">
    <property type="entry name" value="Lig_chan"/>
    <property type="match status" value="1"/>
</dbReference>
<accession>A0ABQ9JYV1</accession>
<organism evidence="13 14">
    <name type="scientific">Molorchus minor</name>
    <dbReference type="NCBI Taxonomy" id="1323400"/>
    <lineage>
        <taxon>Eukaryota</taxon>
        <taxon>Metazoa</taxon>
        <taxon>Ecdysozoa</taxon>
        <taxon>Arthropoda</taxon>
        <taxon>Hexapoda</taxon>
        <taxon>Insecta</taxon>
        <taxon>Pterygota</taxon>
        <taxon>Neoptera</taxon>
        <taxon>Endopterygota</taxon>
        <taxon>Coleoptera</taxon>
        <taxon>Polyphaga</taxon>
        <taxon>Cucujiformia</taxon>
        <taxon>Chrysomeloidea</taxon>
        <taxon>Cerambycidae</taxon>
        <taxon>Lamiinae</taxon>
        <taxon>Monochamini</taxon>
        <taxon>Molorchus</taxon>
    </lineage>
</organism>
<keyword evidence="11" id="KW-0732">Signal</keyword>
<feature type="transmembrane region" description="Helical" evidence="10">
    <location>
        <begin position="393"/>
        <end position="412"/>
    </location>
</feature>
<evidence type="ECO:0000256" key="3">
    <source>
        <dbReference type="ARBA" id="ARBA00022475"/>
    </source>
</evidence>
<evidence type="ECO:0000256" key="5">
    <source>
        <dbReference type="ARBA" id="ARBA00022989"/>
    </source>
</evidence>
<dbReference type="SUPFAM" id="SSF53850">
    <property type="entry name" value="Periplasmic binding protein-like II"/>
    <property type="match status" value="1"/>
</dbReference>
<feature type="domain" description="Ionotropic glutamate receptor C-terminal" evidence="12">
    <location>
        <begin position="359"/>
        <end position="506"/>
    </location>
</feature>
<keyword evidence="5 10" id="KW-1133">Transmembrane helix</keyword>
<evidence type="ECO:0000256" key="8">
    <source>
        <dbReference type="ARBA" id="ARBA00023180"/>
    </source>
</evidence>
<keyword evidence="14" id="KW-1185">Reference proteome</keyword>
<dbReference type="InterPro" id="IPR052192">
    <property type="entry name" value="Insect_Ionotropic_Sensory_Rcpt"/>
</dbReference>